<accession>A0AAD7NBW0</accession>
<organism evidence="2 3">
    <name type="scientific">Mycena maculata</name>
    <dbReference type="NCBI Taxonomy" id="230809"/>
    <lineage>
        <taxon>Eukaryota</taxon>
        <taxon>Fungi</taxon>
        <taxon>Dikarya</taxon>
        <taxon>Basidiomycota</taxon>
        <taxon>Agaricomycotina</taxon>
        <taxon>Agaricomycetes</taxon>
        <taxon>Agaricomycetidae</taxon>
        <taxon>Agaricales</taxon>
        <taxon>Marasmiineae</taxon>
        <taxon>Mycenaceae</taxon>
        <taxon>Mycena</taxon>
    </lineage>
</organism>
<gene>
    <name evidence="2" type="ORF">DFH07DRAFT_773413</name>
</gene>
<sequence>MNFSQSTDLQKLNGTNNGSRRMHSGQIPSGRTKRKDRELHLIHDFLESVPIVWDKFIEEAEEAYRVVLKKYEADKVAWDEEKHRRDWARSKGFTALYGTEEMKPNHHWAVHIPDQILDHGPVYSFWAVLSERLNKILKNLNSNNWTGGQLEVSMMREFHWSAGLNGVSRVQMKKLLSAPDCCPLERQFIELLSGDGESGEALGTTQDAVRGEQTLSHVKAGTITQKAEKLPDVLPRSLERYYNKVAPQVHQPLATDPPPNTYPLSSYAETYNFALLDGRRITPTSRSQRNNTACK</sequence>
<dbReference type="Proteomes" id="UP001215280">
    <property type="component" value="Unassembled WGS sequence"/>
</dbReference>
<reference evidence="2" key="1">
    <citation type="submission" date="2023-03" db="EMBL/GenBank/DDBJ databases">
        <title>Massive genome expansion in bonnet fungi (Mycena s.s.) driven by repeated elements and novel gene families across ecological guilds.</title>
        <authorList>
            <consortium name="Lawrence Berkeley National Laboratory"/>
            <person name="Harder C.B."/>
            <person name="Miyauchi S."/>
            <person name="Viragh M."/>
            <person name="Kuo A."/>
            <person name="Thoen E."/>
            <person name="Andreopoulos B."/>
            <person name="Lu D."/>
            <person name="Skrede I."/>
            <person name="Drula E."/>
            <person name="Henrissat B."/>
            <person name="Morin E."/>
            <person name="Kohler A."/>
            <person name="Barry K."/>
            <person name="LaButti K."/>
            <person name="Morin E."/>
            <person name="Salamov A."/>
            <person name="Lipzen A."/>
            <person name="Mereny Z."/>
            <person name="Hegedus B."/>
            <person name="Baldrian P."/>
            <person name="Stursova M."/>
            <person name="Weitz H."/>
            <person name="Taylor A."/>
            <person name="Grigoriev I.V."/>
            <person name="Nagy L.G."/>
            <person name="Martin F."/>
            <person name="Kauserud H."/>
        </authorList>
    </citation>
    <scope>NUCLEOTIDE SEQUENCE</scope>
    <source>
        <strain evidence="2">CBHHK188m</strain>
    </source>
</reference>
<feature type="compositionally biased region" description="Polar residues" evidence="1">
    <location>
        <begin position="1"/>
        <end position="19"/>
    </location>
</feature>
<dbReference type="EMBL" id="JARJLG010000064">
    <property type="protein sequence ID" value="KAJ7755298.1"/>
    <property type="molecule type" value="Genomic_DNA"/>
</dbReference>
<dbReference type="PANTHER" id="PTHR46579">
    <property type="entry name" value="F5/8 TYPE C DOMAIN-CONTAINING PROTEIN-RELATED"/>
    <property type="match status" value="1"/>
</dbReference>
<evidence type="ECO:0000256" key="1">
    <source>
        <dbReference type="SAM" id="MobiDB-lite"/>
    </source>
</evidence>
<evidence type="ECO:0000313" key="2">
    <source>
        <dbReference type="EMBL" id="KAJ7755298.1"/>
    </source>
</evidence>
<protein>
    <submittedName>
        <fullName evidence="2">Uncharacterized protein</fullName>
    </submittedName>
</protein>
<dbReference type="PANTHER" id="PTHR46579:SF1">
    <property type="entry name" value="F5_8 TYPE C DOMAIN-CONTAINING PROTEIN"/>
    <property type="match status" value="1"/>
</dbReference>
<name>A0AAD7NBW0_9AGAR</name>
<proteinExistence type="predicted"/>
<evidence type="ECO:0000313" key="3">
    <source>
        <dbReference type="Proteomes" id="UP001215280"/>
    </source>
</evidence>
<feature type="region of interest" description="Disordered" evidence="1">
    <location>
        <begin position="1"/>
        <end position="34"/>
    </location>
</feature>
<dbReference type="AlphaFoldDB" id="A0AAD7NBW0"/>
<comment type="caution">
    <text evidence="2">The sequence shown here is derived from an EMBL/GenBank/DDBJ whole genome shotgun (WGS) entry which is preliminary data.</text>
</comment>
<keyword evidence="3" id="KW-1185">Reference proteome</keyword>